<gene>
    <name evidence="1" type="ORF">BO78DRAFT_270625</name>
</gene>
<accession>A0A319ETP6</accession>
<evidence type="ECO:0000313" key="1">
    <source>
        <dbReference type="EMBL" id="PYI10708.1"/>
    </source>
</evidence>
<dbReference type="VEuPathDB" id="FungiDB:BO78DRAFT_270625"/>
<reference evidence="1 2" key="1">
    <citation type="submission" date="2018-02" db="EMBL/GenBank/DDBJ databases">
        <title>The genomes of Aspergillus section Nigri reveals drivers in fungal speciation.</title>
        <authorList>
            <consortium name="DOE Joint Genome Institute"/>
            <person name="Vesth T.C."/>
            <person name="Nybo J."/>
            <person name="Theobald S."/>
            <person name="Brandl J."/>
            <person name="Frisvad J.C."/>
            <person name="Nielsen K.F."/>
            <person name="Lyhne E.K."/>
            <person name="Kogle M.E."/>
            <person name="Kuo A."/>
            <person name="Riley R."/>
            <person name="Clum A."/>
            <person name="Nolan M."/>
            <person name="Lipzen A."/>
            <person name="Salamov A."/>
            <person name="Henrissat B."/>
            <person name="Wiebenga A."/>
            <person name="De vries R.P."/>
            <person name="Grigoriev I.V."/>
            <person name="Mortensen U.H."/>
            <person name="Andersen M.R."/>
            <person name="Baker S.E."/>
        </authorList>
    </citation>
    <scope>NUCLEOTIDE SEQUENCE [LARGE SCALE GENOMIC DNA]</scope>
    <source>
        <strain evidence="1 2">CBS 121057</strain>
    </source>
</reference>
<proteinExistence type="predicted"/>
<feature type="non-terminal residue" evidence="1">
    <location>
        <position position="170"/>
    </location>
</feature>
<name>A0A319ETP6_ASPSB</name>
<dbReference type="OrthoDB" id="5430620at2759"/>
<dbReference type="Proteomes" id="UP000248423">
    <property type="component" value="Unassembled WGS sequence"/>
</dbReference>
<dbReference type="STRING" id="1448318.A0A319ETP6"/>
<evidence type="ECO:0008006" key="3">
    <source>
        <dbReference type="Google" id="ProtNLM"/>
    </source>
</evidence>
<dbReference type="InterPro" id="IPR052820">
    <property type="entry name" value="PhiA_domain"/>
</dbReference>
<feature type="non-terminal residue" evidence="1">
    <location>
        <position position="1"/>
    </location>
</feature>
<organism evidence="1 2">
    <name type="scientific">Aspergillus sclerotiicarbonarius (strain CBS 121057 / IBT 28362)</name>
    <dbReference type="NCBI Taxonomy" id="1448318"/>
    <lineage>
        <taxon>Eukaryota</taxon>
        <taxon>Fungi</taxon>
        <taxon>Dikarya</taxon>
        <taxon>Ascomycota</taxon>
        <taxon>Pezizomycotina</taxon>
        <taxon>Eurotiomycetes</taxon>
        <taxon>Eurotiomycetidae</taxon>
        <taxon>Eurotiales</taxon>
        <taxon>Aspergillaceae</taxon>
        <taxon>Aspergillus</taxon>
        <taxon>Aspergillus subgen. Circumdati</taxon>
    </lineage>
</organism>
<evidence type="ECO:0000313" key="2">
    <source>
        <dbReference type="Proteomes" id="UP000248423"/>
    </source>
</evidence>
<dbReference type="AlphaFoldDB" id="A0A319ETP6"/>
<dbReference type="PANTHER" id="PTHR42047:SF1">
    <property type="entry name" value="PROTEIN, PUTATIVE (AFU_ORTHOLOGUE AFUA_6G03560)-RELATED"/>
    <property type="match status" value="1"/>
</dbReference>
<keyword evidence="2" id="KW-1185">Reference proteome</keyword>
<dbReference type="PANTHER" id="PTHR42047">
    <property type="entry name" value="PROTEIN, PUTATIVE (AFU_ORTHOLOGUE AFUA_6G03560)-RELATED"/>
    <property type="match status" value="1"/>
</dbReference>
<protein>
    <recommendedName>
        <fullName evidence="3">IgE-binding protein</fullName>
    </recommendedName>
</protein>
<sequence length="170" mass="17978">FTVTSARSGSPIHLLQLTIFSGRFYLGGRTSSYCPSGVAQEGECPPGNETVLSGPNGLAVAVPGGQEIYILRSGALTFTPPHSAYMPPGSVSGGFTYTPGTPYGHWNYTSGFMACPVRGNVTSSSGRWQVYAAWRNASVPGGNVDECLGFDPLAYRWGRGVGEVAAWEYI</sequence>
<dbReference type="EMBL" id="KZ826320">
    <property type="protein sequence ID" value="PYI10708.1"/>
    <property type="molecule type" value="Genomic_DNA"/>
</dbReference>